<evidence type="ECO:0000313" key="1">
    <source>
        <dbReference type="EMBL" id="MCC9629593.1"/>
    </source>
</evidence>
<reference evidence="1" key="1">
    <citation type="submission" date="2021-11" db="EMBL/GenBank/DDBJ databases">
        <title>Genome sequence.</title>
        <authorList>
            <person name="Sun Q."/>
        </authorList>
    </citation>
    <scope>NUCLEOTIDE SEQUENCE</scope>
    <source>
        <strain evidence="1">JC732</strain>
    </source>
</reference>
<dbReference type="EMBL" id="JAJKFT010000010">
    <property type="protein sequence ID" value="MCC9629593.1"/>
    <property type="molecule type" value="Genomic_DNA"/>
</dbReference>
<keyword evidence="2" id="KW-1185">Reference proteome</keyword>
<dbReference type="AlphaFoldDB" id="A0A9X1SGP5"/>
<gene>
    <name evidence="1" type="ORF">LOC68_14465</name>
</gene>
<comment type="caution">
    <text evidence="1">The sequence shown here is derived from an EMBL/GenBank/DDBJ whole genome shotgun (WGS) entry which is preliminary data.</text>
</comment>
<protein>
    <submittedName>
        <fullName evidence="1">Uncharacterized protein</fullName>
    </submittedName>
</protein>
<evidence type="ECO:0000313" key="2">
    <source>
        <dbReference type="Proteomes" id="UP001139103"/>
    </source>
</evidence>
<sequence length="287" mass="31441">MNAIALVLCTVALGAGARETIPTPRALFEVINNSYAIDKFEQIEFSEDGVTLNACNREGDENARPAKENPTPVKVQSQGNVSGYVFGEYQLKIVTVPGTPNFLLAGYESTSDDPYFDRSSGTETRFLRHCFCVLIDTDRNIVVPLDDPSQRLFLNKEQVDVVQLQCGAIWSDYLQHMGEQSSVAPFLGEYKAFRRQFIQLPPLEVAVKVAFLGAAGNPPAYPPKASDWDRVIGMAAAFELSADDRKVSYSGSIEMQKLLSTTIAQSAADYFAKPPVAETAQPISISE</sequence>
<name>A0A9X1SGP5_9BACT</name>
<accession>A0A9X1SGP5</accession>
<dbReference type="RefSeq" id="WP_230219989.1">
    <property type="nucleotide sequence ID" value="NZ_JAJKFT010000010.1"/>
</dbReference>
<dbReference type="Proteomes" id="UP001139103">
    <property type="component" value="Unassembled WGS sequence"/>
</dbReference>
<proteinExistence type="predicted"/>
<organism evidence="1 2">
    <name type="scientific">Blastopirellula sediminis</name>
    <dbReference type="NCBI Taxonomy" id="2894196"/>
    <lineage>
        <taxon>Bacteria</taxon>
        <taxon>Pseudomonadati</taxon>
        <taxon>Planctomycetota</taxon>
        <taxon>Planctomycetia</taxon>
        <taxon>Pirellulales</taxon>
        <taxon>Pirellulaceae</taxon>
        <taxon>Blastopirellula</taxon>
    </lineage>
</organism>